<dbReference type="GeneTree" id="ENSGT00940000162425"/>
<evidence type="ECO:0000256" key="2">
    <source>
        <dbReference type="SAM" id="MobiDB-lite"/>
    </source>
</evidence>
<dbReference type="EMBL" id="AAGW02022947">
    <property type="status" value="NOT_ANNOTATED_CDS"/>
    <property type="molecule type" value="Genomic_DNA"/>
</dbReference>
<dbReference type="AlphaFoldDB" id="G1T173"/>
<dbReference type="GO" id="GO:0045815">
    <property type="term" value="P:transcription initiation-coupled chromatin remodeling"/>
    <property type="evidence" value="ECO:0007669"/>
    <property type="project" value="TreeGrafter"/>
</dbReference>
<sequence length="369" mass="42032">MSRWPGCSAKPRAQRGPPDSLNSRSWVFVRSGWDDVGQGCPRGRRSALPRPLGELSAPGFIARFPRPVRPERQPGLPRAVEAPPGPPHPVGSLRESREAPCLAELLLKVLHVLDPDRKLEDTWAYCEDTGKSAEEPRKLFTKRCTGVPSGRPKETPVSHSGQWPCEEKASEMDLLRDNGPLLQDNARKGVSDFCSWLAAVGHLNIDEEFILKQFDVDIRNRLSRDVLRVMRPNQVPLELRCRVGLSKLQEPGFFQELDQKRKPHKAQNPHRPKWVKMRYGAWYLNTKLWRKQRADEPLVDPKVLRQAQDESSRRKLRAQEERLADFHATAAFRDFVLSRGHRMPSFLENIYAGKKGKCACRTPTKPTQG</sequence>
<name>G1T173_RABIT</name>
<dbReference type="eggNOG" id="ENOG502QRUF">
    <property type="taxonomic scope" value="Eukaryota"/>
</dbReference>
<protein>
    <recommendedName>
        <fullName evidence="5">Family with sequence similarity 47 member E</fullName>
    </recommendedName>
</protein>
<feature type="region of interest" description="Disordered" evidence="2">
    <location>
        <begin position="33"/>
        <end position="52"/>
    </location>
</feature>
<feature type="region of interest" description="Disordered" evidence="2">
    <location>
        <begin position="1"/>
        <end position="23"/>
    </location>
</feature>
<evidence type="ECO:0000313" key="3">
    <source>
        <dbReference type="Ensembl" id="ENSOCUP00000009795.3"/>
    </source>
</evidence>
<dbReference type="Bgee" id="ENSOCUG00000011382">
    <property type="expression patterns" value="Expressed in liver and 9 other cell types or tissues"/>
</dbReference>
<evidence type="ECO:0000313" key="4">
    <source>
        <dbReference type="Proteomes" id="UP000001811"/>
    </source>
</evidence>
<dbReference type="GO" id="GO:0000785">
    <property type="term" value="C:chromatin"/>
    <property type="evidence" value="ECO:0007669"/>
    <property type="project" value="TreeGrafter"/>
</dbReference>
<keyword evidence="4" id="KW-1185">Reference proteome</keyword>
<feature type="region of interest" description="Disordered" evidence="2">
    <location>
        <begin position="65"/>
        <end position="94"/>
    </location>
</feature>
<dbReference type="OMA" id="VKYGAWY"/>
<dbReference type="InterPro" id="IPR032743">
    <property type="entry name" value="FAM47"/>
</dbReference>
<proteinExistence type="inferred from homology"/>
<evidence type="ECO:0008006" key="5">
    <source>
        <dbReference type="Google" id="ProtNLM"/>
    </source>
</evidence>
<dbReference type="Ensembl" id="ENSOCUT00000011383.4">
    <property type="protein sequence ID" value="ENSOCUP00000009795.3"/>
    <property type="gene ID" value="ENSOCUG00000011382.4"/>
</dbReference>
<dbReference type="Proteomes" id="UP000001811">
    <property type="component" value="Chromosome 15"/>
</dbReference>
<dbReference type="PANTHER" id="PTHR46449">
    <property type="entry name" value="ZGC:158260"/>
    <property type="match status" value="1"/>
</dbReference>
<dbReference type="PaxDb" id="9986-ENSOCUP00000009795"/>
<dbReference type="EMBL" id="AAGW02022949">
    <property type="status" value="NOT_ANNOTATED_CDS"/>
    <property type="molecule type" value="Genomic_DNA"/>
</dbReference>
<feature type="region of interest" description="Disordered" evidence="2">
    <location>
        <begin position="144"/>
        <end position="163"/>
    </location>
</feature>
<dbReference type="EMBL" id="AAGW02022945">
    <property type="status" value="NOT_ANNOTATED_CDS"/>
    <property type="molecule type" value="Genomic_DNA"/>
</dbReference>
<comment type="similarity">
    <text evidence="1">Belongs to the FAM47 family.</text>
</comment>
<reference evidence="3 4" key="1">
    <citation type="journal article" date="2011" name="Nature">
        <title>A high-resolution map of human evolutionary constraint using 29 mammals.</title>
        <authorList>
            <person name="Lindblad-Toh K."/>
            <person name="Garber M."/>
            <person name="Zuk O."/>
            <person name="Lin M.F."/>
            <person name="Parker B.J."/>
            <person name="Washietl S."/>
            <person name="Kheradpour P."/>
            <person name="Ernst J."/>
            <person name="Jordan G."/>
            <person name="Mauceli E."/>
            <person name="Ward L.D."/>
            <person name="Lowe C.B."/>
            <person name="Holloway A.K."/>
            <person name="Clamp M."/>
            <person name="Gnerre S."/>
            <person name="Alfoldi J."/>
            <person name="Beal K."/>
            <person name="Chang J."/>
            <person name="Clawson H."/>
            <person name="Cuff J."/>
            <person name="Di Palma F."/>
            <person name="Fitzgerald S."/>
            <person name="Flicek P."/>
            <person name="Guttman M."/>
            <person name="Hubisz M.J."/>
            <person name="Jaffe D.B."/>
            <person name="Jungreis I."/>
            <person name="Kent W.J."/>
            <person name="Kostka D."/>
            <person name="Lara M."/>
            <person name="Martins A.L."/>
            <person name="Massingham T."/>
            <person name="Moltke I."/>
            <person name="Raney B.J."/>
            <person name="Rasmussen M.D."/>
            <person name="Robinson J."/>
            <person name="Stark A."/>
            <person name="Vilella A.J."/>
            <person name="Wen J."/>
            <person name="Xie X."/>
            <person name="Zody M.C."/>
            <person name="Baldwin J."/>
            <person name="Bloom T."/>
            <person name="Chin C.W."/>
            <person name="Heiman D."/>
            <person name="Nicol R."/>
            <person name="Nusbaum C."/>
            <person name="Young S."/>
            <person name="Wilkinson J."/>
            <person name="Worley K.C."/>
            <person name="Kovar C.L."/>
            <person name="Muzny D.M."/>
            <person name="Gibbs R.A."/>
            <person name="Cree A."/>
            <person name="Dihn H.H."/>
            <person name="Fowler G."/>
            <person name="Jhangiani S."/>
            <person name="Joshi V."/>
            <person name="Lee S."/>
            <person name="Lewis L.R."/>
            <person name="Nazareth L.V."/>
            <person name="Okwuonu G."/>
            <person name="Santibanez J."/>
            <person name="Warren W.C."/>
            <person name="Mardis E.R."/>
            <person name="Weinstock G.M."/>
            <person name="Wilson R.K."/>
            <person name="Delehaunty K."/>
            <person name="Dooling D."/>
            <person name="Fronik C."/>
            <person name="Fulton L."/>
            <person name="Fulton B."/>
            <person name="Graves T."/>
            <person name="Minx P."/>
            <person name="Sodergren E."/>
            <person name="Birney E."/>
            <person name="Margulies E.H."/>
            <person name="Herrero J."/>
            <person name="Green E.D."/>
            <person name="Haussler D."/>
            <person name="Siepel A."/>
            <person name="Goldman N."/>
            <person name="Pollard K.S."/>
            <person name="Pedersen J.S."/>
            <person name="Lander E.S."/>
            <person name="Kellis M."/>
        </authorList>
    </citation>
    <scope>NUCLEOTIDE SEQUENCE [LARGE SCALE GENOMIC DNA]</scope>
    <source>
        <strain evidence="3 4">Thorbecke inbred</strain>
    </source>
</reference>
<accession>G1T173</accession>
<dbReference type="PANTHER" id="PTHR46449:SF3">
    <property type="entry name" value="PROTEIN FAM47E"/>
    <property type="match status" value="1"/>
</dbReference>
<reference evidence="3" key="2">
    <citation type="submission" date="2025-08" db="UniProtKB">
        <authorList>
            <consortium name="Ensembl"/>
        </authorList>
    </citation>
    <scope>IDENTIFICATION</scope>
    <source>
        <strain evidence="3">Thorbecke</strain>
    </source>
</reference>
<dbReference type="HOGENOM" id="CLU_055231_0_0_1"/>
<organism evidence="3 4">
    <name type="scientific">Oryctolagus cuniculus</name>
    <name type="common">Rabbit</name>
    <dbReference type="NCBI Taxonomy" id="9986"/>
    <lineage>
        <taxon>Eukaryota</taxon>
        <taxon>Metazoa</taxon>
        <taxon>Chordata</taxon>
        <taxon>Craniata</taxon>
        <taxon>Vertebrata</taxon>
        <taxon>Euteleostomi</taxon>
        <taxon>Mammalia</taxon>
        <taxon>Eutheria</taxon>
        <taxon>Euarchontoglires</taxon>
        <taxon>Glires</taxon>
        <taxon>Lagomorpha</taxon>
        <taxon>Leporidae</taxon>
        <taxon>Oryctolagus</taxon>
    </lineage>
</organism>
<dbReference type="EMBL" id="AAGW02022948">
    <property type="status" value="NOT_ANNOTATED_CDS"/>
    <property type="molecule type" value="Genomic_DNA"/>
</dbReference>
<reference evidence="3" key="3">
    <citation type="submission" date="2025-09" db="UniProtKB">
        <authorList>
            <consortium name="Ensembl"/>
        </authorList>
    </citation>
    <scope>IDENTIFICATION</scope>
    <source>
        <strain evidence="3">Thorbecke</strain>
    </source>
</reference>
<evidence type="ECO:0000256" key="1">
    <source>
        <dbReference type="ARBA" id="ARBA00005277"/>
    </source>
</evidence>
<dbReference type="EMBL" id="AAGW02022946">
    <property type="status" value="NOT_ANNOTATED_CDS"/>
    <property type="molecule type" value="Genomic_DNA"/>
</dbReference>
<dbReference type="EMBL" id="AAGW02022950">
    <property type="status" value="NOT_ANNOTATED_CDS"/>
    <property type="molecule type" value="Genomic_DNA"/>
</dbReference>